<evidence type="ECO:0000256" key="4">
    <source>
        <dbReference type="ARBA" id="ARBA00022614"/>
    </source>
</evidence>
<dbReference type="Gene3D" id="3.80.10.10">
    <property type="entry name" value="Ribonuclease Inhibitor"/>
    <property type="match status" value="3"/>
</dbReference>
<reference evidence="16 18" key="3">
    <citation type="submission" date="2017-11" db="EMBL/GenBank/DDBJ databases">
        <title>De-novo sequencing of pomegranate (Punica granatum L.) genome.</title>
        <authorList>
            <person name="Akparov Z."/>
            <person name="Amiraslanov A."/>
            <person name="Hajiyeva S."/>
            <person name="Abbasov M."/>
            <person name="Kaur K."/>
            <person name="Hamwieh A."/>
            <person name="Solovyev V."/>
            <person name="Salamov A."/>
            <person name="Braich B."/>
            <person name="Kosarev P."/>
            <person name="Mahmoud A."/>
            <person name="Hajiyev E."/>
            <person name="Babayeva S."/>
            <person name="Izzatullayeva V."/>
            <person name="Mammadov A."/>
            <person name="Mammadov A."/>
            <person name="Sharifova S."/>
            <person name="Ojaghi J."/>
            <person name="Eynullazada K."/>
            <person name="Bayramov B."/>
            <person name="Abdulazimova A."/>
            <person name="Shahmuradov I."/>
        </authorList>
    </citation>
    <scope>NUCLEOTIDE SEQUENCE [LARGE SCALE GENOMIC DNA]</scope>
    <source>
        <strain evidence="16">AG2017</strain>
        <strain evidence="18">cv. AG2017</strain>
        <tissue evidence="16">Leaf</tissue>
    </source>
</reference>
<dbReference type="InterPro" id="IPR046956">
    <property type="entry name" value="RLP23-like"/>
</dbReference>
<evidence type="ECO:0000256" key="9">
    <source>
        <dbReference type="ARBA" id="ARBA00023136"/>
    </source>
</evidence>
<dbReference type="AlphaFoldDB" id="A0A218WU29"/>
<evidence type="ECO:0000256" key="6">
    <source>
        <dbReference type="ARBA" id="ARBA00022729"/>
    </source>
</evidence>
<name>A0A218WU29_PUNGR</name>
<keyword evidence="9 13" id="KW-0472">Membrane</keyword>
<comment type="subcellular location">
    <subcellularLocation>
        <location evidence="1">Cell membrane</location>
        <topology evidence="1">Single-pass type I membrane protein</topology>
    </subcellularLocation>
</comment>
<feature type="transmembrane region" description="Helical" evidence="13">
    <location>
        <begin position="927"/>
        <end position="953"/>
    </location>
</feature>
<keyword evidence="4" id="KW-0433">Leucine-rich repeat</keyword>
<keyword evidence="18" id="KW-1185">Reference proteome</keyword>
<keyword evidence="10" id="KW-0675">Receptor</keyword>
<protein>
    <recommendedName>
        <fullName evidence="14">Leucine-rich repeat-containing N-terminal plant-type domain-containing protein</fullName>
    </recommendedName>
</protein>
<keyword evidence="8 13" id="KW-1133">Transmembrane helix</keyword>
<organism evidence="15 17">
    <name type="scientific">Punica granatum</name>
    <name type="common">Pomegranate</name>
    <dbReference type="NCBI Taxonomy" id="22663"/>
    <lineage>
        <taxon>Eukaryota</taxon>
        <taxon>Viridiplantae</taxon>
        <taxon>Streptophyta</taxon>
        <taxon>Embryophyta</taxon>
        <taxon>Tracheophyta</taxon>
        <taxon>Spermatophyta</taxon>
        <taxon>Magnoliopsida</taxon>
        <taxon>eudicotyledons</taxon>
        <taxon>Gunneridae</taxon>
        <taxon>Pentapetalae</taxon>
        <taxon>rosids</taxon>
        <taxon>malvids</taxon>
        <taxon>Myrtales</taxon>
        <taxon>Lythraceae</taxon>
        <taxon>Punica</taxon>
    </lineage>
</organism>
<dbReference type="Proteomes" id="UP000233551">
    <property type="component" value="Unassembled WGS sequence"/>
</dbReference>
<keyword evidence="11" id="KW-0325">Glycoprotein</keyword>
<dbReference type="InterPro" id="IPR001611">
    <property type="entry name" value="Leu-rich_rpt"/>
</dbReference>
<dbReference type="PANTHER" id="PTHR48061:SF12">
    <property type="entry name" value="DISEASE RESISTANCE LIKE PROTEIN"/>
    <property type="match status" value="1"/>
</dbReference>
<evidence type="ECO:0000256" key="3">
    <source>
        <dbReference type="ARBA" id="ARBA00022475"/>
    </source>
</evidence>
<evidence type="ECO:0000256" key="11">
    <source>
        <dbReference type="ARBA" id="ARBA00023180"/>
    </source>
</evidence>
<evidence type="ECO:0000256" key="7">
    <source>
        <dbReference type="ARBA" id="ARBA00022737"/>
    </source>
</evidence>
<evidence type="ECO:0000256" key="5">
    <source>
        <dbReference type="ARBA" id="ARBA00022692"/>
    </source>
</evidence>
<feature type="region of interest" description="Disordered" evidence="12">
    <location>
        <begin position="978"/>
        <end position="1002"/>
    </location>
</feature>
<dbReference type="InterPro" id="IPR032675">
    <property type="entry name" value="LRR_dom_sf"/>
</dbReference>
<accession>A0A218WU29</accession>
<dbReference type="FunFam" id="3.80.10.10:FF:000905">
    <property type="entry name" value="Receptor-like protein kinase 7"/>
    <property type="match status" value="1"/>
</dbReference>
<gene>
    <name evidence="15" type="ORF">CDL15_Pgr021616</name>
    <name evidence="16" type="ORF">CRG98_044005</name>
</gene>
<keyword evidence="6" id="KW-0732">Signal</keyword>
<dbReference type="InterPro" id="IPR013210">
    <property type="entry name" value="LRR_N_plant-typ"/>
</dbReference>
<proteinExistence type="inferred from homology"/>
<dbReference type="STRING" id="22663.A0A218WU29"/>
<dbReference type="SMART" id="SM00369">
    <property type="entry name" value="LRR_TYP"/>
    <property type="match status" value="11"/>
</dbReference>
<evidence type="ECO:0000256" key="2">
    <source>
        <dbReference type="ARBA" id="ARBA00009592"/>
    </source>
</evidence>
<evidence type="ECO:0000256" key="13">
    <source>
        <dbReference type="SAM" id="Phobius"/>
    </source>
</evidence>
<keyword evidence="3" id="KW-1003">Cell membrane</keyword>
<dbReference type="InterPro" id="IPR003591">
    <property type="entry name" value="Leu-rich_rpt_typical-subtyp"/>
</dbReference>
<dbReference type="Pfam" id="PF08263">
    <property type="entry name" value="LRRNT_2"/>
    <property type="match status" value="1"/>
</dbReference>
<evidence type="ECO:0000313" key="18">
    <source>
        <dbReference type="Proteomes" id="UP000233551"/>
    </source>
</evidence>
<dbReference type="Proteomes" id="UP000197138">
    <property type="component" value="Unassembled WGS sequence"/>
</dbReference>
<evidence type="ECO:0000313" key="16">
    <source>
        <dbReference type="EMBL" id="PKI35551.1"/>
    </source>
</evidence>
<dbReference type="FunFam" id="3.80.10.10:FF:000213">
    <property type="entry name" value="Tyrosine-sulfated glycopeptide receptor 1"/>
    <property type="match status" value="1"/>
</dbReference>
<evidence type="ECO:0000259" key="14">
    <source>
        <dbReference type="Pfam" id="PF08263"/>
    </source>
</evidence>
<comment type="similarity">
    <text evidence="2">Belongs to the RLP family.</text>
</comment>
<dbReference type="PRINTS" id="PR00019">
    <property type="entry name" value="LEURICHRPT"/>
</dbReference>
<feature type="compositionally biased region" description="Acidic residues" evidence="12">
    <location>
        <begin position="979"/>
        <end position="993"/>
    </location>
</feature>
<keyword evidence="5 13" id="KW-0812">Transmembrane</keyword>
<dbReference type="EMBL" id="PGOL01005256">
    <property type="protein sequence ID" value="PKI35551.1"/>
    <property type="molecule type" value="Genomic_DNA"/>
</dbReference>
<keyword evidence="7" id="KW-0677">Repeat</keyword>
<reference evidence="15" key="2">
    <citation type="submission" date="2017-06" db="EMBL/GenBank/DDBJ databases">
        <title>The pomegranate genome and the genomics of punicalagin biosynthesis.</title>
        <authorList>
            <person name="Xu C."/>
        </authorList>
    </citation>
    <scope>NUCLEOTIDE SEQUENCE [LARGE SCALE GENOMIC DNA]</scope>
    <source>
        <tissue evidence="15">Fresh leaf</tissue>
    </source>
</reference>
<evidence type="ECO:0000256" key="1">
    <source>
        <dbReference type="ARBA" id="ARBA00004251"/>
    </source>
</evidence>
<dbReference type="EMBL" id="MTKT01003240">
    <property type="protein sequence ID" value="OWM75452.1"/>
    <property type="molecule type" value="Genomic_DNA"/>
</dbReference>
<dbReference type="PANTHER" id="PTHR48061">
    <property type="entry name" value="LEUCINE-RICH REPEAT RECEPTOR PROTEIN KINASE EMS1-LIKE-RELATED"/>
    <property type="match status" value="1"/>
</dbReference>
<dbReference type="Pfam" id="PF00560">
    <property type="entry name" value="LRR_1"/>
    <property type="match status" value="8"/>
</dbReference>
<dbReference type="GO" id="GO:0005886">
    <property type="term" value="C:plasma membrane"/>
    <property type="evidence" value="ECO:0007669"/>
    <property type="project" value="UniProtKB-SubCell"/>
</dbReference>
<evidence type="ECO:0000256" key="12">
    <source>
        <dbReference type="SAM" id="MobiDB-lite"/>
    </source>
</evidence>
<comment type="caution">
    <text evidence="15">The sequence shown here is derived from an EMBL/GenBank/DDBJ whole genome shotgun (WGS) entry which is preliminary data.</text>
</comment>
<dbReference type="SUPFAM" id="SSF52047">
    <property type="entry name" value="RNI-like"/>
    <property type="match status" value="1"/>
</dbReference>
<evidence type="ECO:0000313" key="17">
    <source>
        <dbReference type="Proteomes" id="UP000197138"/>
    </source>
</evidence>
<reference evidence="17" key="1">
    <citation type="journal article" date="2017" name="Plant J.">
        <title>The pomegranate (Punica granatum L.) genome and the genomics of punicalagin biosynthesis.</title>
        <authorList>
            <person name="Qin G."/>
            <person name="Xu C."/>
            <person name="Ming R."/>
            <person name="Tang H."/>
            <person name="Guyot R."/>
            <person name="Kramer E.M."/>
            <person name="Hu Y."/>
            <person name="Yi X."/>
            <person name="Qi Y."/>
            <person name="Xu X."/>
            <person name="Gao Z."/>
            <person name="Pan H."/>
            <person name="Jian J."/>
            <person name="Tian Y."/>
            <person name="Yue Z."/>
            <person name="Xu Y."/>
        </authorList>
    </citation>
    <scope>NUCLEOTIDE SEQUENCE [LARGE SCALE GENOMIC DNA]</scope>
    <source>
        <strain evidence="17">cv. Dabenzi</strain>
    </source>
</reference>
<feature type="domain" description="Leucine-rich repeat-containing N-terminal plant-type" evidence="14">
    <location>
        <begin position="2"/>
        <end position="53"/>
    </location>
</feature>
<evidence type="ECO:0000313" key="15">
    <source>
        <dbReference type="EMBL" id="OWM75452.1"/>
    </source>
</evidence>
<evidence type="ECO:0000256" key="10">
    <source>
        <dbReference type="ARBA" id="ARBA00023170"/>
    </source>
</evidence>
<dbReference type="SUPFAM" id="SSF52058">
    <property type="entry name" value="L domain-like"/>
    <property type="match status" value="2"/>
</dbReference>
<evidence type="ECO:0000256" key="8">
    <source>
        <dbReference type="ARBA" id="ARBA00022989"/>
    </source>
</evidence>
<sequence>MSALLQFKNSFTVDRGFASRDPLAYPKTESWKLESAGNVSSSSCCSWEGVECDNSTGRIIALNLSSSCLYGSINSNSSLFRLVHLQRLNLADNHFNNSEIPSGVGLLSSLTHLNLSSSVFSGQIPTEISKLTKLVTLDLGCNGTSELCAGLLKLRSLGLTNLVQNLSNLQVLALDNVDLSSEVPVRVANLSSLTYLSLESCGLYGVFPASIFRLPKLEYVSLVSNGNLTGHLPEFNSTSPLQFLQLSTTSFSGELPDSLGDLQSLKFLNVERCNFSGSFPSSFSNLTELTYLSFRGNPFTAQRLDSLPWLWKLAKLDTLYIGQTNLQGKIPSSIGNLSHLVTLGLAGNELEGEIPPELVNLPRLAKLNLWDNQLSGHITSCLTNMTQISFLDLSSNYFDGPIPSSVSQLQNLQFLWLFGNLLSGIVELDTFLQMKRLQILQLSWNELSCLAGTKQNVTPPQLLLLGLGSCNLSEFPSFLKDQTQMGRLDLSNNNIRGEVPQWFSNMSVSTLQFLNLSRNALTGFDQVMRTLPWKKLDALDLSSNYLQGSVPIPPASIRFYLVSNNGLTGNFPESMCNLSSLVTLDLSSNFLSGMLPSCLGNTSNTLSVLNLQSNRFHGTIPEIRTNGTQMKMIDFSQNELEGQLPRSLANYSMLEFIDFGDNLLSDIFPSWLGSLPQLQVLILRSNRFHGVIGKPNSNSFQRLRIIDLSGNSFTGDLPREYFQLWKSMQIVNNSTGKVSYMKQCLSQLCLPPQPFLYTSYGQYDYSMMMINKGIETYYPKISDSFTVIDLSANMFEGNIPDLIGELKALHLLNLSNNLLTGHIPPSLGNLGALESLDLSQNRLSGEIPQELNRLNFLAVIDVSYNNLSGPIPSGKQFNTFPKSSFEGNQGLCGDPVLRKCEASEPESLSEGDQDTDSWIEFDWKPVLIGWGSGLLIGMAIGCVFISENCTWFAEKIKKIIKRMHGRRQESTAELNWVGELEEEAEETEEELHDELDLKGEDT</sequence>